<evidence type="ECO:0000313" key="2">
    <source>
        <dbReference type="EMBL" id="BDZ49706.1"/>
    </source>
</evidence>
<feature type="transmembrane region" description="Helical" evidence="1">
    <location>
        <begin position="31"/>
        <end position="49"/>
    </location>
</feature>
<evidence type="ECO:0000313" key="3">
    <source>
        <dbReference type="Proteomes" id="UP001321486"/>
    </source>
</evidence>
<dbReference type="Proteomes" id="UP001321486">
    <property type="component" value="Chromosome"/>
</dbReference>
<feature type="transmembrane region" description="Helical" evidence="1">
    <location>
        <begin position="61"/>
        <end position="84"/>
    </location>
</feature>
<keyword evidence="3" id="KW-1185">Reference proteome</keyword>
<name>A0ABM8GMQ7_9MICO</name>
<accession>A0ABM8GMQ7</accession>
<proteinExistence type="predicted"/>
<sequence length="161" mass="17114">MAPSRLKGARRSVNATGTLDGVKRRPIISEAVVVAVIVAGAGVMIWAGTVRSLRDGQLDSAIALFAGALLTFAFVPVFLSLGGAQEEVVDSDEEVHLDLGRRGRFIRYLGIGIGLGIGYGALRENFTAITSSVVALGLLVIRGAYKTLMTKAERRRPFDTL</sequence>
<evidence type="ECO:0000256" key="1">
    <source>
        <dbReference type="SAM" id="Phobius"/>
    </source>
</evidence>
<evidence type="ECO:0008006" key="4">
    <source>
        <dbReference type="Google" id="ProtNLM"/>
    </source>
</evidence>
<reference evidence="3" key="1">
    <citation type="journal article" date="2019" name="Int. J. Syst. Evol. Microbiol.">
        <title>The Global Catalogue of Microorganisms (GCM) 10K type strain sequencing project: providing services to taxonomists for standard genome sequencing and annotation.</title>
        <authorList>
            <consortium name="The Broad Institute Genomics Platform"/>
            <consortium name="The Broad Institute Genome Sequencing Center for Infectious Disease"/>
            <person name="Wu L."/>
            <person name="Ma J."/>
        </authorList>
    </citation>
    <scope>NUCLEOTIDE SEQUENCE [LARGE SCALE GENOMIC DNA]</scope>
    <source>
        <strain evidence="3">NBRC 108728</strain>
    </source>
</reference>
<keyword evidence="1" id="KW-0472">Membrane</keyword>
<gene>
    <name evidence="2" type="ORF">GCM10025867_19470</name>
</gene>
<organism evidence="2 3">
    <name type="scientific">Frondihabitans sucicola</name>
    <dbReference type="NCBI Taxonomy" id="1268041"/>
    <lineage>
        <taxon>Bacteria</taxon>
        <taxon>Bacillati</taxon>
        <taxon>Actinomycetota</taxon>
        <taxon>Actinomycetes</taxon>
        <taxon>Micrococcales</taxon>
        <taxon>Microbacteriaceae</taxon>
        <taxon>Frondihabitans</taxon>
    </lineage>
</organism>
<keyword evidence="1" id="KW-0812">Transmembrane</keyword>
<keyword evidence="1" id="KW-1133">Transmembrane helix</keyword>
<protein>
    <recommendedName>
        <fullName evidence="4">DUF2178 domain-containing protein</fullName>
    </recommendedName>
</protein>
<feature type="transmembrane region" description="Helical" evidence="1">
    <location>
        <begin position="128"/>
        <end position="145"/>
    </location>
</feature>
<dbReference type="EMBL" id="AP027732">
    <property type="protein sequence ID" value="BDZ49706.1"/>
    <property type="molecule type" value="Genomic_DNA"/>
</dbReference>
<feature type="transmembrane region" description="Helical" evidence="1">
    <location>
        <begin position="105"/>
        <end position="122"/>
    </location>
</feature>